<name>A0AA46YKS9_9ACTN</name>
<evidence type="ECO:0000256" key="8">
    <source>
        <dbReference type="ARBA" id="ARBA00022840"/>
    </source>
</evidence>
<dbReference type="InterPro" id="IPR038726">
    <property type="entry name" value="PDDEXK_AddAB-type"/>
</dbReference>
<keyword evidence="2" id="KW-0540">Nuclease</keyword>
<comment type="catalytic activity">
    <reaction evidence="14">
        <text>ATP + H2O = ADP + phosphate + H(+)</text>
        <dbReference type="Rhea" id="RHEA:13065"/>
        <dbReference type="ChEBI" id="CHEBI:15377"/>
        <dbReference type="ChEBI" id="CHEBI:15378"/>
        <dbReference type="ChEBI" id="CHEBI:30616"/>
        <dbReference type="ChEBI" id="CHEBI:43474"/>
        <dbReference type="ChEBI" id="CHEBI:456216"/>
        <dbReference type="EC" id="5.6.2.4"/>
    </reaction>
</comment>
<evidence type="ECO:0000256" key="10">
    <source>
        <dbReference type="ARBA" id="ARBA00023204"/>
    </source>
</evidence>
<keyword evidence="20" id="KW-1185">Reference proteome</keyword>
<evidence type="ECO:0000313" key="19">
    <source>
        <dbReference type="EMBL" id="UYM06105.1"/>
    </source>
</evidence>
<dbReference type="InterPro" id="IPR013986">
    <property type="entry name" value="DExx_box_DNA_helicase_dom_sf"/>
</dbReference>
<dbReference type="Gene3D" id="3.90.320.10">
    <property type="match status" value="1"/>
</dbReference>
<reference evidence="19" key="1">
    <citation type="submission" date="2022-01" db="EMBL/GenBank/DDBJ databases">
        <title>Nocardioidaceae gen. sp. A5X3R13.</title>
        <authorList>
            <person name="Lopez Marin M.A."/>
            <person name="Uhlik O."/>
        </authorList>
    </citation>
    <scope>NUCLEOTIDE SEQUENCE</scope>
    <source>
        <strain evidence="19">A5X3R13</strain>
    </source>
</reference>
<evidence type="ECO:0000313" key="20">
    <source>
        <dbReference type="Proteomes" id="UP001164390"/>
    </source>
</evidence>
<feature type="binding site" evidence="15">
    <location>
        <begin position="38"/>
        <end position="45"/>
    </location>
    <ligand>
        <name>ATP</name>
        <dbReference type="ChEBI" id="CHEBI:30616"/>
    </ligand>
</feature>
<keyword evidence="11" id="KW-0413">Isomerase</keyword>
<evidence type="ECO:0000259" key="18">
    <source>
        <dbReference type="PROSITE" id="PS51217"/>
    </source>
</evidence>
<dbReference type="InterPro" id="IPR014017">
    <property type="entry name" value="DNA_helicase_UvrD-like_C"/>
</dbReference>
<keyword evidence="5 15" id="KW-0378">Hydrolase</keyword>
<dbReference type="AlphaFoldDB" id="A0AA46YKS9"/>
<feature type="domain" description="UvrD-like helicase C-terminal" evidence="18">
    <location>
        <begin position="317"/>
        <end position="636"/>
    </location>
</feature>
<evidence type="ECO:0000256" key="11">
    <source>
        <dbReference type="ARBA" id="ARBA00023235"/>
    </source>
</evidence>
<sequence length="1088" mass="118948">MPVQYVLQRPRSATEPPVLDAGQRAVAEHPGGPLLVLAGPGTGKTTTLIEAVVDRIERRGLRPDQALVLTFGRKAADDLRTRIAGRLRQQATAPYAATFHSFCYALIRRYQDPEAFLDPLRLLSAPEQDVRIRELVEGARADGRILWPESLRPALRTRGFASELQGFMAQARSLGLDPVDIAETGLRHDRADWRSAADFFGEYLDVFDAQNLVDYAELVHRALIIAHDPQHRDELRAEFPLVVVDEYQDTDPAQVALLKALAGDGRDIIAVGDPDQSIYGFRGSDVRAIFRFPDEFRTRDGDPAPTLALTSTRRFGRRIVDVSRAVIDRLGSFGAIDAEAFRAFRAPQPVDPAYGDGSVEAYAFASTTAEAERIALLLRRAHLDSGVDWSEMAVLVRTGAAIPRLQRALNAAGVPTEVAGDEVPLRTEPAVQPLLLGLRIIDDLARDVDPDPDDVATLLAGPLGGLDAGQLRRVSRELRRLDSEPDESGEVRRPRPSRELLAEALTRPAVFGQLGADGADRAYRLGRLIARATDARSSYASPEALLWMLWDASGWGDRLRADAEGGGDRAANAHRDLDAVCALFEAASRAEERYQRRGVTQFLAELEDQQIPAEPLGELGVRGSAVRLLTAHRSKGLEWRIVVVAGVQEGVWPDVRYRGSLLQTDRLAPDGVQEPPSLAQRLAEERRLFYVAVTRAMERLVVTAVQSPLDDGDQPSRFFTELHTEIAGPGRPESRGRPRRPLSLRGVVGELRRVAETTTHEDVRTEAVARLARLAAPADGDVALPSADPDRWWGVRDETRSEVPVRPPDRPVDMSGSSLDGLVTCPLRWFLSHEARGDTPGTTAQGFGTLVHALAAEVATGDLEADPDVLDAHLDEVWQRLDYMAPWVSSLERAQARRAIERFVNWHLAARGRTAVAAEHRFEVEVPIGGDSVRLRGSMDRVEVDDGGRVHVVDLKTGKNPVQPKAVAEHPQLGVYQIAVQHGAVDEVIDGPVEAGGAELVQLRVPAGSKEPDSPKVQPQAAPDDSPAFVARAQLSDAVARVRGETFPATPGTTCRFCQFRSSCPAQPDGRTILAQASVSDPQPWRDE</sequence>
<dbReference type="GO" id="GO:0043138">
    <property type="term" value="F:3'-5' DNA helicase activity"/>
    <property type="evidence" value="ECO:0007669"/>
    <property type="project" value="UniProtKB-EC"/>
</dbReference>
<dbReference type="EC" id="5.6.2.4" evidence="13"/>
<feature type="domain" description="UvrD-like helicase ATP-binding" evidence="17">
    <location>
        <begin position="17"/>
        <end position="316"/>
    </location>
</feature>
<evidence type="ECO:0000256" key="1">
    <source>
        <dbReference type="ARBA" id="ARBA00009922"/>
    </source>
</evidence>
<feature type="region of interest" description="Disordered" evidence="16">
    <location>
        <begin position="478"/>
        <end position="497"/>
    </location>
</feature>
<dbReference type="Proteomes" id="UP001164390">
    <property type="component" value="Chromosome"/>
</dbReference>
<keyword evidence="3 15" id="KW-0547">Nucleotide-binding</keyword>
<dbReference type="PROSITE" id="PS51217">
    <property type="entry name" value="UVRD_HELICASE_CTER"/>
    <property type="match status" value="1"/>
</dbReference>
<keyword evidence="6 15" id="KW-0347">Helicase</keyword>
<dbReference type="InterPro" id="IPR014016">
    <property type="entry name" value="UvrD-like_ATP-bd"/>
</dbReference>
<keyword evidence="7" id="KW-0269">Exonuclease</keyword>
<accession>A0AA46YKS9</accession>
<gene>
    <name evidence="19" type="ORF">L0C25_03260</name>
</gene>
<dbReference type="CDD" id="cd17932">
    <property type="entry name" value="DEXQc_UvrD"/>
    <property type="match status" value="1"/>
</dbReference>
<evidence type="ECO:0000256" key="3">
    <source>
        <dbReference type="ARBA" id="ARBA00022741"/>
    </source>
</evidence>
<dbReference type="EMBL" id="CP094970">
    <property type="protein sequence ID" value="UYM06105.1"/>
    <property type="molecule type" value="Genomic_DNA"/>
</dbReference>
<dbReference type="PROSITE" id="PS51198">
    <property type="entry name" value="UVRD_HELICASE_ATP_BIND"/>
    <property type="match status" value="1"/>
</dbReference>
<evidence type="ECO:0000256" key="15">
    <source>
        <dbReference type="PROSITE-ProRule" id="PRU00560"/>
    </source>
</evidence>
<evidence type="ECO:0000256" key="16">
    <source>
        <dbReference type="SAM" id="MobiDB-lite"/>
    </source>
</evidence>
<evidence type="ECO:0000256" key="14">
    <source>
        <dbReference type="ARBA" id="ARBA00048988"/>
    </source>
</evidence>
<evidence type="ECO:0000256" key="5">
    <source>
        <dbReference type="ARBA" id="ARBA00022801"/>
    </source>
</evidence>
<evidence type="ECO:0000256" key="6">
    <source>
        <dbReference type="ARBA" id="ARBA00022806"/>
    </source>
</evidence>
<keyword evidence="10" id="KW-0234">DNA repair</keyword>
<dbReference type="GO" id="GO:0005829">
    <property type="term" value="C:cytosol"/>
    <property type="evidence" value="ECO:0007669"/>
    <property type="project" value="TreeGrafter"/>
</dbReference>
<dbReference type="RefSeq" id="WP_271634953.1">
    <property type="nucleotide sequence ID" value="NZ_CP094970.1"/>
</dbReference>
<evidence type="ECO:0000256" key="13">
    <source>
        <dbReference type="ARBA" id="ARBA00034808"/>
    </source>
</evidence>
<dbReference type="GO" id="GO:0005524">
    <property type="term" value="F:ATP binding"/>
    <property type="evidence" value="ECO:0007669"/>
    <property type="project" value="UniProtKB-UniRule"/>
</dbReference>
<dbReference type="PANTHER" id="PTHR11070">
    <property type="entry name" value="UVRD / RECB / PCRA DNA HELICASE FAMILY MEMBER"/>
    <property type="match status" value="1"/>
</dbReference>
<evidence type="ECO:0000256" key="4">
    <source>
        <dbReference type="ARBA" id="ARBA00022763"/>
    </source>
</evidence>
<dbReference type="GO" id="GO:0033202">
    <property type="term" value="C:DNA helicase complex"/>
    <property type="evidence" value="ECO:0007669"/>
    <property type="project" value="TreeGrafter"/>
</dbReference>
<keyword evidence="8 15" id="KW-0067">ATP-binding</keyword>
<evidence type="ECO:0000256" key="2">
    <source>
        <dbReference type="ARBA" id="ARBA00022722"/>
    </source>
</evidence>
<dbReference type="GO" id="GO:0000725">
    <property type="term" value="P:recombinational repair"/>
    <property type="evidence" value="ECO:0007669"/>
    <property type="project" value="TreeGrafter"/>
</dbReference>
<dbReference type="InterPro" id="IPR027417">
    <property type="entry name" value="P-loop_NTPase"/>
</dbReference>
<dbReference type="Gene3D" id="1.10.486.10">
    <property type="entry name" value="PCRA, domain 4"/>
    <property type="match status" value="1"/>
</dbReference>
<dbReference type="InterPro" id="IPR011604">
    <property type="entry name" value="PDDEXK-like_dom_sf"/>
</dbReference>
<protein>
    <recommendedName>
        <fullName evidence="13">DNA 3'-5' helicase</fullName>
        <ecNumber evidence="13">5.6.2.4</ecNumber>
    </recommendedName>
</protein>
<dbReference type="Pfam" id="PF00580">
    <property type="entry name" value="UvrD-helicase"/>
    <property type="match status" value="1"/>
</dbReference>
<dbReference type="GO" id="GO:0003677">
    <property type="term" value="F:DNA binding"/>
    <property type="evidence" value="ECO:0007669"/>
    <property type="project" value="UniProtKB-KW"/>
</dbReference>
<evidence type="ECO:0000256" key="12">
    <source>
        <dbReference type="ARBA" id="ARBA00034617"/>
    </source>
</evidence>
<keyword evidence="4" id="KW-0227">DNA damage</keyword>
<comment type="catalytic activity">
    <reaction evidence="12">
        <text>Couples ATP hydrolysis with the unwinding of duplex DNA by translocating in the 3'-5' direction.</text>
        <dbReference type="EC" id="5.6.2.4"/>
    </reaction>
</comment>
<proteinExistence type="inferred from homology"/>
<evidence type="ECO:0000259" key="17">
    <source>
        <dbReference type="PROSITE" id="PS51198"/>
    </source>
</evidence>
<dbReference type="KEGG" id="sgrg:L0C25_03260"/>
<keyword evidence="9" id="KW-0238">DNA-binding</keyword>
<dbReference type="SUPFAM" id="SSF52540">
    <property type="entry name" value="P-loop containing nucleoside triphosphate hydrolases"/>
    <property type="match status" value="1"/>
</dbReference>
<dbReference type="Pfam" id="PF12705">
    <property type="entry name" value="PDDEXK_1"/>
    <property type="match status" value="1"/>
</dbReference>
<dbReference type="Pfam" id="PF13361">
    <property type="entry name" value="UvrD_C"/>
    <property type="match status" value="1"/>
</dbReference>
<evidence type="ECO:0000256" key="7">
    <source>
        <dbReference type="ARBA" id="ARBA00022839"/>
    </source>
</evidence>
<evidence type="ECO:0000256" key="9">
    <source>
        <dbReference type="ARBA" id="ARBA00023125"/>
    </source>
</evidence>
<organism evidence="19 20">
    <name type="scientific">Solicola gregarius</name>
    <dbReference type="NCBI Taxonomy" id="2908642"/>
    <lineage>
        <taxon>Bacteria</taxon>
        <taxon>Bacillati</taxon>
        <taxon>Actinomycetota</taxon>
        <taxon>Actinomycetes</taxon>
        <taxon>Propionibacteriales</taxon>
        <taxon>Nocardioidaceae</taxon>
        <taxon>Solicola</taxon>
    </lineage>
</organism>
<dbReference type="Gene3D" id="1.10.10.160">
    <property type="match status" value="1"/>
</dbReference>
<dbReference type="PANTHER" id="PTHR11070:SF59">
    <property type="entry name" value="DNA 3'-5' HELICASE"/>
    <property type="match status" value="1"/>
</dbReference>
<comment type="similarity">
    <text evidence="1">Belongs to the helicase family. UvrD subfamily.</text>
</comment>
<dbReference type="InterPro" id="IPR000212">
    <property type="entry name" value="DNA_helicase_UvrD/REP"/>
</dbReference>
<dbReference type="GO" id="GO:0004527">
    <property type="term" value="F:exonuclease activity"/>
    <property type="evidence" value="ECO:0007669"/>
    <property type="project" value="UniProtKB-KW"/>
</dbReference>
<dbReference type="Gene3D" id="3.40.50.300">
    <property type="entry name" value="P-loop containing nucleotide triphosphate hydrolases"/>
    <property type="match status" value="2"/>
</dbReference>